<gene>
    <name evidence="6" type="ORF">IHE44_000869</name>
    <name evidence="7" type="ORF">IHE44_0012154</name>
</gene>
<dbReference type="GO" id="GO:0006298">
    <property type="term" value="P:mismatch repair"/>
    <property type="evidence" value="ECO:0007669"/>
    <property type="project" value="InterPro"/>
</dbReference>
<dbReference type="Gene3D" id="1.10.1420.10">
    <property type="match status" value="1"/>
</dbReference>
<dbReference type="SUPFAM" id="SSF48334">
    <property type="entry name" value="DNA repair protein MutS, domain III"/>
    <property type="match status" value="1"/>
</dbReference>
<dbReference type="Pfam" id="PF00488">
    <property type="entry name" value="MutS_V"/>
    <property type="match status" value="1"/>
</dbReference>
<dbReference type="EMBL" id="JADDUC020000005">
    <property type="protein sequence ID" value="KAI1239046.1"/>
    <property type="molecule type" value="Genomic_DNA"/>
</dbReference>
<dbReference type="InterPro" id="IPR027417">
    <property type="entry name" value="P-loop_NTPase"/>
</dbReference>
<reference evidence="7 8" key="2">
    <citation type="journal article" date="2021" name="J. Hered.">
        <title>Feather Gene Expression Elucidates the Developmental Basis of Plumage Iridescence in African Starlings.</title>
        <authorList>
            <person name="Rubenstein D.R."/>
            <person name="Corvelo A."/>
            <person name="MacManes M.D."/>
            <person name="Maia R."/>
            <person name="Narzisi G."/>
            <person name="Rousaki A."/>
            <person name="Vandenabeele P."/>
            <person name="Shawkey M.D."/>
            <person name="Solomon J."/>
        </authorList>
    </citation>
    <scope>NUCLEOTIDE SEQUENCE [LARGE SCALE GENOMIC DNA]</scope>
    <source>
        <strain evidence="7">SS15</strain>
    </source>
</reference>
<evidence type="ECO:0000313" key="6">
    <source>
        <dbReference type="EMBL" id="KAG0118516.1"/>
    </source>
</evidence>
<evidence type="ECO:0000313" key="8">
    <source>
        <dbReference type="Proteomes" id="UP000618051"/>
    </source>
</evidence>
<dbReference type="GO" id="GO:0030983">
    <property type="term" value="F:mismatched DNA binding"/>
    <property type="evidence" value="ECO:0007669"/>
    <property type="project" value="InterPro"/>
</dbReference>
<accession>A0A835TTQ5</accession>
<dbReference type="GO" id="GO:0140664">
    <property type="term" value="F:ATP-dependent DNA damage sensor activity"/>
    <property type="evidence" value="ECO:0007669"/>
    <property type="project" value="InterPro"/>
</dbReference>
<evidence type="ECO:0000256" key="4">
    <source>
        <dbReference type="ARBA" id="ARBA00023125"/>
    </source>
</evidence>
<dbReference type="Proteomes" id="UP000618051">
    <property type="component" value="Unassembled WGS sequence"/>
</dbReference>
<evidence type="ECO:0000256" key="2">
    <source>
        <dbReference type="ARBA" id="ARBA00022741"/>
    </source>
</evidence>
<protein>
    <recommendedName>
        <fullName evidence="5">DNA mismatch repair proteins mutS family domain-containing protein</fullName>
    </recommendedName>
</protein>
<evidence type="ECO:0000256" key="3">
    <source>
        <dbReference type="ARBA" id="ARBA00022840"/>
    </source>
</evidence>
<keyword evidence="2" id="KW-0547">Nucleotide-binding</keyword>
<dbReference type="InterPro" id="IPR036187">
    <property type="entry name" value="DNA_mismatch_repair_MutS_sf"/>
</dbReference>
<dbReference type="GO" id="GO:0005634">
    <property type="term" value="C:nucleus"/>
    <property type="evidence" value="ECO:0007669"/>
    <property type="project" value="TreeGrafter"/>
</dbReference>
<dbReference type="Gene3D" id="3.40.50.300">
    <property type="entry name" value="P-loop containing nucleotide triphosphate hydrolases"/>
    <property type="match status" value="1"/>
</dbReference>
<keyword evidence="4" id="KW-0238">DNA-binding</keyword>
<sequence length="188" mass="21452">MSVTHILMNGTTRAHCSRSIQPKSRAKMLDLPLWMTKKRNTYSFTSSDLIERNEKGQESLREIYHMTYSIACQPRHEIYEHVHCLCKLSHMVSVLDMLLSFAQACALCHDGCPEFTDTLAVRQGWHPILEKIAMEKPVSNKEYLTEGNNVVIIPGPNRSGKWTYLKQIALWQTMAQIGSSGPAEYCCF</sequence>
<dbReference type="PANTHER" id="PTHR11361:SF21">
    <property type="entry name" value="MUTS PROTEIN HOMOLOG 4"/>
    <property type="match status" value="1"/>
</dbReference>
<comment type="similarity">
    <text evidence="1">Belongs to the DNA mismatch repair MutS family.</text>
</comment>
<comment type="caution">
    <text evidence="6">The sequence shown here is derived from an EMBL/GenBank/DDBJ whole genome shotgun (WGS) entry which is preliminary data.</text>
</comment>
<evidence type="ECO:0000256" key="1">
    <source>
        <dbReference type="ARBA" id="ARBA00006271"/>
    </source>
</evidence>
<dbReference type="GO" id="GO:0007131">
    <property type="term" value="P:reciprocal meiotic recombination"/>
    <property type="evidence" value="ECO:0007669"/>
    <property type="project" value="TreeGrafter"/>
</dbReference>
<organism evidence="6">
    <name type="scientific">Lamprotornis superbus</name>
    <dbReference type="NCBI Taxonomy" id="245042"/>
    <lineage>
        <taxon>Eukaryota</taxon>
        <taxon>Metazoa</taxon>
        <taxon>Chordata</taxon>
        <taxon>Craniata</taxon>
        <taxon>Vertebrata</taxon>
        <taxon>Euteleostomi</taxon>
        <taxon>Archelosauria</taxon>
        <taxon>Archosauria</taxon>
        <taxon>Dinosauria</taxon>
        <taxon>Saurischia</taxon>
        <taxon>Theropoda</taxon>
        <taxon>Coelurosauria</taxon>
        <taxon>Aves</taxon>
        <taxon>Neognathae</taxon>
        <taxon>Neoaves</taxon>
        <taxon>Telluraves</taxon>
        <taxon>Australaves</taxon>
        <taxon>Passeriformes</taxon>
        <taxon>Sturnidae</taxon>
        <taxon>Lamprotornis</taxon>
    </lineage>
</organism>
<feature type="domain" description="DNA mismatch repair proteins mutS family" evidence="5">
    <location>
        <begin position="151"/>
        <end position="186"/>
    </location>
</feature>
<proteinExistence type="inferred from homology"/>
<dbReference type="InterPro" id="IPR000432">
    <property type="entry name" value="DNA_mismatch_repair_MutS_C"/>
</dbReference>
<dbReference type="OrthoDB" id="276261at2759"/>
<reference evidence="7" key="3">
    <citation type="submission" date="2022-01" db="EMBL/GenBank/DDBJ databases">
        <authorList>
            <person name="Rubenstein D.R."/>
        </authorList>
    </citation>
    <scope>NUCLEOTIDE SEQUENCE</scope>
    <source>
        <strain evidence="7">SS15</strain>
        <tissue evidence="7">Liver</tissue>
    </source>
</reference>
<dbReference type="InterPro" id="IPR045076">
    <property type="entry name" value="MutS"/>
</dbReference>
<dbReference type="PANTHER" id="PTHR11361">
    <property type="entry name" value="DNA MISMATCH REPAIR PROTEIN MUTS FAMILY MEMBER"/>
    <property type="match status" value="1"/>
</dbReference>
<dbReference type="EMBL" id="JADDUC010000109">
    <property type="protein sequence ID" value="KAG0118516.1"/>
    <property type="molecule type" value="Genomic_DNA"/>
</dbReference>
<evidence type="ECO:0000313" key="7">
    <source>
        <dbReference type="EMBL" id="KAI1239046.1"/>
    </source>
</evidence>
<evidence type="ECO:0000259" key="5">
    <source>
        <dbReference type="Pfam" id="PF00488"/>
    </source>
</evidence>
<reference evidence="6" key="1">
    <citation type="submission" date="2020-10" db="EMBL/GenBank/DDBJ databases">
        <title>Feather gene expression reveals the developmental basis of iridescence in African starlings.</title>
        <authorList>
            <person name="Rubenstein D.R."/>
        </authorList>
    </citation>
    <scope>NUCLEOTIDE SEQUENCE</scope>
    <source>
        <strain evidence="6">SS15</strain>
        <tissue evidence="6">Liver</tissue>
    </source>
</reference>
<keyword evidence="8" id="KW-1185">Reference proteome</keyword>
<dbReference type="GO" id="GO:0005524">
    <property type="term" value="F:ATP binding"/>
    <property type="evidence" value="ECO:0007669"/>
    <property type="project" value="UniProtKB-KW"/>
</dbReference>
<keyword evidence="3" id="KW-0067">ATP-binding</keyword>
<name>A0A835TTQ5_9PASS</name>
<dbReference type="AlphaFoldDB" id="A0A835TTQ5"/>
<dbReference type="SUPFAM" id="SSF52540">
    <property type="entry name" value="P-loop containing nucleoside triphosphate hydrolases"/>
    <property type="match status" value="1"/>
</dbReference>